<feature type="domain" description="Enoyl reductase (ER)" evidence="4">
    <location>
        <begin position="12"/>
        <end position="329"/>
    </location>
</feature>
<keyword evidence="1" id="KW-0521">NADP</keyword>
<dbReference type="InterPro" id="IPR050129">
    <property type="entry name" value="Zn_alcohol_dh"/>
</dbReference>
<dbReference type="Pfam" id="PF08240">
    <property type="entry name" value="ADH_N"/>
    <property type="match status" value="1"/>
</dbReference>
<evidence type="ECO:0000259" key="4">
    <source>
        <dbReference type="SMART" id="SM00829"/>
    </source>
</evidence>
<evidence type="ECO:0000256" key="1">
    <source>
        <dbReference type="ARBA" id="ARBA00022857"/>
    </source>
</evidence>
<dbReference type="InterPro" id="IPR013149">
    <property type="entry name" value="ADH-like_C"/>
</dbReference>
<keyword evidence="2 5" id="KW-0560">Oxidoreductase</keyword>
<dbReference type="Pfam" id="PF00107">
    <property type="entry name" value="ADH_zinc_N"/>
    <property type="match status" value="1"/>
</dbReference>
<dbReference type="InterPro" id="IPR011032">
    <property type="entry name" value="GroES-like_sf"/>
</dbReference>
<dbReference type="GO" id="GO:0004022">
    <property type="term" value="F:alcohol dehydrogenase (NAD+) activity"/>
    <property type="evidence" value="ECO:0007669"/>
    <property type="project" value="UniProtKB-EC"/>
</dbReference>
<dbReference type="GO" id="GO:0043168">
    <property type="term" value="F:anion binding"/>
    <property type="evidence" value="ECO:0007669"/>
    <property type="project" value="UniProtKB-ARBA"/>
</dbReference>
<dbReference type="EC" id="1.1.1.1" evidence="5"/>
<dbReference type="SUPFAM" id="SSF50129">
    <property type="entry name" value="GroES-like"/>
    <property type="match status" value="1"/>
</dbReference>
<dbReference type="eggNOG" id="arCOG01458">
    <property type="taxonomic scope" value="Archaea"/>
</dbReference>
<dbReference type="GO" id="GO:0051262">
    <property type="term" value="P:protein tetramerization"/>
    <property type="evidence" value="ECO:0007669"/>
    <property type="project" value="UniProtKB-ARBA"/>
</dbReference>
<dbReference type="EMBL" id="BA000023">
    <property type="protein sequence ID" value="BAB67362.1"/>
    <property type="molecule type" value="Genomic_DNA"/>
</dbReference>
<dbReference type="GO" id="GO:0030554">
    <property type="term" value="F:adenyl nucleotide binding"/>
    <property type="evidence" value="ECO:0007669"/>
    <property type="project" value="UniProtKB-ARBA"/>
</dbReference>
<accession>Q96YB5</accession>
<evidence type="ECO:0000313" key="6">
    <source>
        <dbReference type="Proteomes" id="UP000001015"/>
    </source>
</evidence>
<evidence type="ECO:0000313" key="5">
    <source>
        <dbReference type="EMBL" id="BAB67362.1"/>
    </source>
</evidence>
<dbReference type="AlphaFoldDB" id="Q96YB5"/>
<organism evidence="5 6">
    <name type="scientific">Sulfurisphaera tokodaii (strain DSM 16993 / JCM 10545 / NBRC 100140 / 7)</name>
    <name type="common">Sulfolobus tokodaii</name>
    <dbReference type="NCBI Taxonomy" id="273063"/>
    <lineage>
        <taxon>Archaea</taxon>
        <taxon>Thermoproteota</taxon>
        <taxon>Thermoprotei</taxon>
        <taxon>Sulfolobales</taxon>
        <taxon>Sulfolobaceae</taxon>
        <taxon>Sulfurisphaera</taxon>
    </lineage>
</organism>
<reference evidence="6" key="1">
    <citation type="journal article" date="2001" name="DNA Res.">
        <title>Complete genome sequence of an aerobic thermoacidophilic Crenarchaeon, Sulfolobus tokodaii strain7.</title>
        <authorList>
            <person name="Kawarabayasi Y."/>
            <person name="Hino Y."/>
            <person name="Horikawa H."/>
            <person name="Jin-no K."/>
            <person name="Takahashi M."/>
            <person name="Sekine M."/>
            <person name="Baba S."/>
            <person name="Ankai A."/>
            <person name="Kosugi H."/>
            <person name="Hosoyama A."/>
            <person name="Fukui S."/>
            <person name="Nagai Y."/>
            <person name="Nishijima K."/>
            <person name="Otsuka R."/>
            <person name="Nakazawa H."/>
            <person name="Takamiya M."/>
            <person name="Kato Y."/>
            <person name="Yoshizawa T."/>
            <person name="Tanaka T."/>
            <person name="Kudoh Y."/>
            <person name="Yamazaki J."/>
            <person name="Kushida N."/>
            <person name="Oguchi A."/>
            <person name="Aoki K."/>
            <person name="Masuda S."/>
            <person name="Yanagii M."/>
            <person name="Nishimura M."/>
            <person name="Yamagishi A."/>
            <person name="Oshima T."/>
            <person name="Kikuchi H."/>
        </authorList>
    </citation>
    <scope>NUCLEOTIDE SEQUENCE [LARGE SCALE GENOMIC DNA]</scope>
    <source>
        <strain evidence="6">DSM 16993 / JCM 10545 / NBRC 100140 / 7</strain>
    </source>
</reference>
<evidence type="ECO:0000256" key="3">
    <source>
        <dbReference type="ARBA" id="ARBA00023277"/>
    </source>
</evidence>
<dbReference type="PANTHER" id="PTHR43401:SF4">
    <property type="entry name" value="D-ARABINOSE 1-DEHYDROGENASE (NADP(+))"/>
    <property type="match status" value="1"/>
</dbReference>
<name>Q96YB5_SULTO</name>
<dbReference type="CDD" id="cd08264">
    <property type="entry name" value="Zn_ADH_like2"/>
    <property type="match status" value="1"/>
</dbReference>
<dbReference type="InterPro" id="IPR036291">
    <property type="entry name" value="NAD(P)-bd_dom_sf"/>
</dbReference>
<keyword evidence="3" id="KW-0119">Carbohydrate metabolism</keyword>
<protein>
    <submittedName>
        <fullName evidence="5">NAD-dependent alcohol dehydrogenase</fullName>
        <ecNumber evidence="5">1.1.1.1</ecNumber>
    </submittedName>
</protein>
<proteinExistence type="predicted"/>
<dbReference type="Gene3D" id="3.90.180.10">
    <property type="entry name" value="Medium-chain alcohol dehydrogenases, catalytic domain"/>
    <property type="match status" value="1"/>
</dbReference>
<dbReference type="InterPro" id="IPR020843">
    <property type="entry name" value="ER"/>
</dbReference>
<sequence>MIMMKALIFEKSGIENLKISDVKEPTLGPHDVLVKVKMAGVNPIDYFVVNFIPVTPMPHIPGAEIYGEVAKVGDHVKSVNIGDKVVVYNRVFDGKCDMCLQGMEQLCRNGGIISIITNGGFSEYFSVSEHNLVKVEGINDEIAASLPVAALTAYHALSTVQVFGKTVVVFGASGNTGQFAVQFAKMMGGYVIAVSNKNWVKEFGADEVVSYDKVEEKVKELTNGRMADIVINSVGSSVWDKSLSVLGLNGKLLFFGGITGSNVSLDLGAIYGKHASLIGTTGGNRKELVELASMAKKLKVKVWKVRKLEDGKEALQDLFNKNRDGRILIKIE</sequence>
<dbReference type="Proteomes" id="UP000001015">
    <property type="component" value="Chromosome"/>
</dbReference>
<gene>
    <name evidence="5" type="primary">ST2252</name>
    <name evidence="5" type="ordered locus">STK_22520</name>
</gene>
<dbReference type="PATRIC" id="fig|273063.9.peg.2553"/>
<keyword evidence="6" id="KW-1185">Reference proteome</keyword>
<dbReference type="STRING" id="273063.STK_22520"/>
<evidence type="ECO:0000256" key="2">
    <source>
        <dbReference type="ARBA" id="ARBA00023002"/>
    </source>
</evidence>
<dbReference type="InterPro" id="IPR013154">
    <property type="entry name" value="ADH-like_N"/>
</dbReference>
<dbReference type="PANTHER" id="PTHR43401">
    <property type="entry name" value="L-THREONINE 3-DEHYDROGENASE"/>
    <property type="match status" value="1"/>
</dbReference>
<dbReference type="SUPFAM" id="SSF51735">
    <property type="entry name" value="NAD(P)-binding Rossmann-fold domains"/>
    <property type="match status" value="1"/>
</dbReference>
<dbReference type="KEGG" id="sto:STK_22520"/>
<dbReference type="SMART" id="SM00829">
    <property type="entry name" value="PKS_ER"/>
    <property type="match status" value="1"/>
</dbReference>